<comment type="caution">
    <text evidence="1">The sequence shown here is derived from an EMBL/GenBank/DDBJ whole genome shotgun (WGS) entry which is preliminary data.</text>
</comment>
<evidence type="ECO:0000313" key="1">
    <source>
        <dbReference type="EMBL" id="CAI0458236.1"/>
    </source>
</evidence>
<organism evidence="1 2">
    <name type="scientific">Linum tenue</name>
    <dbReference type="NCBI Taxonomy" id="586396"/>
    <lineage>
        <taxon>Eukaryota</taxon>
        <taxon>Viridiplantae</taxon>
        <taxon>Streptophyta</taxon>
        <taxon>Embryophyta</taxon>
        <taxon>Tracheophyta</taxon>
        <taxon>Spermatophyta</taxon>
        <taxon>Magnoliopsida</taxon>
        <taxon>eudicotyledons</taxon>
        <taxon>Gunneridae</taxon>
        <taxon>Pentapetalae</taxon>
        <taxon>rosids</taxon>
        <taxon>fabids</taxon>
        <taxon>Malpighiales</taxon>
        <taxon>Linaceae</taxon>
        <taxon>Linum</taxon>
    </lineage>
</organism>
<accession>A0AAV0NI07</accession>
<feature type="non-terminal residue" evidence="1">
    <location>
        <position position="1"/>
    </location>
</feature>
<sequence length="73" mass="8229">VGGVAKGLPAETKEYRVQSTTYDALNPLRVYKGMKPTKEGDFFPLSPLYTFYYLSTLHLSIYSLNSLHKPTLT</sequence>
<gene>
    <name evidence="1" type="ORF">LITE_LOCUS33438</name>
</gene>
<protein>
    <submittedName>
        <fullName evidence="1">Uncharacterized protein</fullName>
    </submittedName>
</protein>
<proteinExistence type="predicted"/>
<evidence type="ECO:0000313" key="2">
    <source>
        <dbReference type="Proteomes" id="UP001154282"/>
    </source>
</evidence>
<keyword evidence="2" id="KW-1185">Reference proteome</keyword>
<dbReference type="AlphaFoldDB" id="A0AAV0NI07"/>
<dbReference type="Proteomes" id="UP001154282">
    <property type="component" value="Unassembled WGS sequence"/>
</dbReference>
<name>A0AAV0NI07_9ROSI</name>
<dbReference type="EMBL" id="CAMGYJ010000008">
    <property type="protein sequence ID" value="CAI0458236.1"/>
    <property type="molecule type" value="Genomic_DNA"/>
</dbReference>
<reference evidence="1" key="1">
    <citation type="submission" date="2022-08" db="EMBL/GenBank/DDBJ databases">
        <authorList>
            <person name="Gutierrez-Valencia J."/>
        </authorList>
    </citation>
    <scope>NUCLEOTIDE SEQUENCE</scope>
</reference>